<organism evidence="2 3">
    <name type="scientific">Salmonella phage SE131</name>
    <dbReference type="NCBI Taxonomy" id="2081631"/>
    <lineage>
        <taxon>Viruses</taxon>
        <taxon>Duplodnaviria</taxon>
        <taxon>Heunggongvirae</taxon>
        <taxon>Uroviricota</taxon>
        <taxon>Caudoviricetes</taxon>
        <taxon>Grimontviridae</taxon>
        <taxon>Moazamivirus</taxon>
        <taxon>Moazamivirus SE131</taxon>
    </lineage>
</organism>
<dbReference type="EMBL" id="MG873442">
    <property type="protein sequence ID" value="AVJ48180.1"/>
    <property type="molecule type" value="Genomic_DNA"/>
</dbReference>
<feature type="compositionally biased region" description="Basic and acidic residues" evidence="1">
    <location>
        <begin position="1"/>
        <end position="28"/>
    </location>
</feature>
<dbReference type="GeneID" id="77948299"/>
<sequence length="567" mass="65071">MPNRSFDELMAHLRSENDRTRLEAEAREASAPPPAPPTEDATRAVNEWQAMWDRDLARIQERQERMRAEAESGQRTVQSVSSRSRTNGGISRYAQFAHAFGGGSGGLVPNPFQADHAELIDDAPGSVGGGYHWSDEDHPRQGNGSFGSVNQENFISGNVEVDNNMVTVAQVFGQRASYPTIESHPLIVGQNLAGVEIELENMTSNPPNFQYWEAKSDGSLRNSGMEFVCSSPWGGRDLYNAAIEIDSFLFTNSPDESWRCSTHVHVDVRNMTAPQLKRMILAYIVYERILFKCSGWHRYKNNFCVALGFAQDQLAILARAWEQDDQNFMRSIASNWDKYTSLNLLPMQSFGSIEFRISEAKWRKGRLIRLVNRFLSLKELAMNFEGDDSSFIEYLMTIPLHQAIRKGLPKVLPDFEQDMEIGYKLAHDVVSLAKCRRRNVYVHNVRNETDDTSRRMRVTVDSPYVNHLQRELRRKTDGMWLFPDNAPDVITFEWLAELQEKCSEVGITFESDWFVPRQLPSQHRQLYREFYSNRNAPQPVPRRASFEEDDDEEYEGYDEEDDDTANF</sequence>
<proteinExistence type="predicted"/>
<dbReference type="Proteomes" id="UP000240649">
    <property type="component" value="Segment"/>
</dbReference>
<keyword evidence="3" id="KW-1185">Reference proteome</keyword>
<dbReference type="KEGG" id="vg:77948299"/>
<feature type="region of interest" description="Disordered" evidence="1">
    <location>
        <begin position="67"/>
        <end position="86"/>
    </location>
</feature>
<reference evidence="2 3" key="1">
    <citation type="submission" date="2018-01" db="EMBL/GenBank/DDBJ databases">
        <title>Draft Genome Sequence of Salmonella Enteritidis Phage SE131.</title>
        <authorList>
            <person name="Kim Y."/>
            <person name="Han B.K."/>
            <person name="Kim H."/>
            <person name="Kim D."/>
        </authorList>
    </citation>
    <scope>NUCLEOTIDE SEQUENCE [LARGE SCALE GENOMIC DNA]</scope>
</reference>
<dbReference type="RefSeq" id="YP_010672029.1">
    <property type="nucleotide sequence ID" value="NC_070974.1"/>
</dbReference>
<feature type="compositionally biased region" description="Acidic residues" evidence="1">
    <location>
        <begin position="547"/>
        <end position="567"/>
    </location>
</feature>
<feature type="region of interest" description="Disordered" evidence="1">
    <location>
        <begin position="532"/>
        <end position="567"/>
    </location>
</feature>
<name>A0A2P1CAD4_9CAUD</name>
<protein>
    <submittedName>
        <fullName evidence="2">Uncharacterized protein</fullName>
    </submittedName>
</protein>
<feature type="compositionally biased region" description="Low complexity" evidence="1">
    <location>
        <begin position="74"/>
        <end position="86"/>
    </location>
</feature>
<accession>A0A2P1CAD4</accession>
<evidence type="ECO:0000256" key="1">
    <source>
        <dbReference type="SAM" id="MobiDB-lite"/>
    </source>
</evidence>
<evidence type="ECO:0000313" key="3">
    <source>
        <dbReference type="Proteomes" id="UP000240649"/>
    </source>
</evidence>
<evidence type="ECO:0000313" key="2">
    <source>
        <dbReference type="EMBL" id="AVJ48180.1"/>
    </source>
</evidence>
<feature type="region of interest" description="Disordered" evidence="1">
    <location>
        <begin position="1"/>
        <end position="41"/>
    </location>
</feature>